<protein>
    <submittedName>
        <fullName evidence="1">Uncharacterized protein</fullName>
    </submittedName>
</protein>
<sequence>MALRKPIVIVNGQMQQLQSGDTLDASANEVDVVDMTNNNASPIVIGNTVFCDAAGGVDLAQANAAGTVEVLGFVKPTSIAAASSGSIQTDGILAATTVQWDAVAGTTGGLTPGTVYYLDPTTPGNITETAPTSGGQYVIRVGKAIRTTELEISITEPILL</sequence>
<organism evidence="1">
    <name type="scientific">marine sediment metagenome</name>
    <dbReference type="NCBI Taxonomy" id="412755"/>
    <lineage>
        <taxon>unclassified sequences</taxon>
        <taxon>metagenomes</taxon>
        <taxon>ecological metagenomes</taxon>
    </lineage>
</organism>
<accession>A0A0F9FW74</accession>
<gene>
    <name evidence="1" type="ORF">LCGC14_2193730</name>
</gene>
<comment type="caution">
    <text evidence="1">The sequence shown here is derived from an EMBL/GenBank/DDBJ whole genome shotgun (WGS) entry which is preliminary data.</text>
</comment>
<dbReference type="AlphaFoldDB" id="A0A0F9FW74"/>
<dbReference type="EMBL" id="LAZR01028772">
    <property type="protein sequence ID" value="KKL61595.1"/>
    <property type="molecule type" value="Genomic_DNA"/>
</dbReference>
<proteinExistence type="predicted"/>
<name>A0A0F9FW74_9ZZZZ</name>
<reference evidence="1" key="1">
    <citation type="journal article" date="2015" name="Nature">
        <title>Complex archaea that bridge the gap between prokaryotes and eukaryotes.</title>
        <authorList>
            <person name="Spang A."/>
            <person name="Saw J.H."/>
            <person name="Jorgensen S.L."/>
            <person name="Zaremba-Niedzwiedzka K."/>
            <person name="Martijn J."/>
            <person name="Lind A.E."/>
            <person name="van Eijk R."/>
            <person name="Schleper C."/>
            <person name="Guy L."/>
            <person name="Ettema T.J."/>
        </authorList>
    </citation>
    <scope>NUCLEOTIDE SEQUENCE</scope>
</reference>
<evidence type="ECO:0000313" key="1">
    <source>
        <dbReference type="EMBL" id="KKL61595.1"/>
    </source>
</evidence>